<reference evidence="1" key="2">
    <citation type="journal article" date="2020" name="Microorganisms">
        <title>Osmotic Adaptation and Compatible Solute Biosynthesis of Phototrophic Bacteria as Revealed from Genome Analyses.</title>
        <authorList>
            <person name="Imhoff J.F."/>
            <person name="Rahn T."/>
            <person name="Kunzel S."/>
            <person name="Keller A."/>
            <person name="Neulinger S.C."/>
        </authorList>
    </citation>
    <scope>NUCLEOTIDE SEQUENCE</scope>
    <source>
        <strain evidence="1">DSM 11080</strain>
    </source>
</reference>
<organism evidence="1 2">
    <name type="scientific">Halochromatium glycolicum</name>
    <dbReference type="NCBI Taxonomy" id="85075"/>
    <lineage>
        <taxon>Bacteria</taxon>
        <taxon>Pseudomonadati</taxon>
        <taxon>Pseudomonadota</taxon>
        <taxon>Gammaproteobacteria</taxon>
        <taxon>Chromatiales</taxon>
        <taxon>Chromatiaceae</taxon>
        <taxon>Halochromatium</taxon>
    </lineage>
</organism>
<keyword evidence="2" id="KW-1185">Reference proteome</keyword>
<protein>
    <submittedName>
        <fullName evidence="1">Uncharacterized protein</fullName>
    </submittedName>
</protein>
<dbReference type="AlphaFoldDB" id="A0AAJ0U1P0"/>
<evidence type="ECO:0000313" key="2">
    <source>
        <dbReference type="Proteomes" id="UP001296776"/>
    </source>
</evidence>
<dbReference type="EMBL" id="NRSJ01000004">
    <property type="protein sequence ID" value="MBK1703631.1"/>
    <property type="molecule type" value="Genomic_DNA"/>
</dbReference>
<proteinExistence type="predicted"/>
<dbReference type="Proteomes" id="UP001296776">
    <property type="component" value="Unassembled WGS sequence"/>
</dbReference>
<comment type="caution">
    <text evidence="1">The sequence shown here is derived from an EMBL/GenBank/DDBJ whole genome shotgun (WGS) entry which is preliminary data.</text>
</comment>
<evidence type="ECO:0000313" key="1">
    <source>
        <dbReference type="EMBL" id="MBK1703631.1"/>
    </source>
</evidence>
<gene>
    <name evidence="1" type="ORF">CKO40_03475</name>
</gene>
<name>A0AAJ0U1P0_9GAMM</name>
<sequence length="155" mass="16524">MVQPVGEDVVAAPGPCGGCLRQPPTYDLCRALVRYEDPLPMPLGGLKFGNRLNLIRLLGSLLAESLAELPDESQAGSGSASLRLGRIFLGLRLPLCAHERQAHGLAGLMLEMKQVRKKPDTGSIATRRISSCQVSSSARLSRRGAMVVASAARYS</sequence>
<reference evidence="1" key="1">
    <citation type="submission" date="2017-08" db="EMBL/GenBank/DDBJ databases">
        <authorList>
            <person name="Imhoff J.F."/>
            <person name="Rahn T."/>
            <person name="Kuenzel S."/>
            <person name="Neulinger S.C."/>
        </authorList>
    </citation>
    <scope>NUCLEOTIDE SEQUENCE</scope>
    <source>
        <strain evidence="1">DSM 11080</strain>
    </source>
</reference>
<accession>A0AAJ0U1P0</accession>